<evidence type="ECO:0000256" key="2">
    <source>
        <dbReference type="ARBA" id="ARBA00022485"/>
    </source>
</evidence>
<dbReference type="PROSITE" id="PS01305">
    <property type="entry name" value="MOAA_NIFB_PQQE"/>
    <property type="match status" value="1"/>
</dbReference>
<evidence type="ECO:0000313" key="9">
    <source>
        <dbReference type="Proteomes" id="UP000033847"/>
    </source>
</evidence>
<keyword evidence="4" id="KW-0479">Metal-binding</keyword>
<keyword evidence="3" id="KW-0949">S-adenosyl-L-methionine</keyword>
<keyword evidence="5" id="KW-0408">Iron</keyword>
<dbReference type="GO" id="GO:0051539">
    <property type="term" value="F:4 iron, 4 sulfur cluster binding"/>
    <property type="evidence" value="ECO:0007669"/>
    <property type="project" value="UniProtKB-KW"/>
</dbReference>
<dbReference type="EMBL" id="LCCU01000003">
    <property type="protein sequence ID" value="KKS39227.1"/>
    <property type="molecule type" value="Genomic_DNA"/>
</dbReference>
<sequence length="450" mass="49500">MADLTYQGLLLDKAGHTKLNLSNGEAVIYSPYGSGKAFVLSGVALKVYKLLESGLTVEEIINTAQSPEWEETVQAVIAYFTDRGLFADKRKTKTFSAAKKPKSIALWIHVTDTCNLRCDYCYVHKGKRRLSKEACDVIVSALKADTETFQIKEVELKFAGGEPLVDIEIVSYFMDQARAALLPLGVKIHLAIITNGTLVTDEKAKFLKNEAFSVMVSLDGLGDFNNARKYADGRTSVHQVLEGIECLLNAGVRPTILTTVSDTNVEGLWDLMIYVREKGLTLSLSPSRDYEQELGLKMNVEHISNEMVVFLHKVCLLPDSDLPRLSFNGIQFTGGRTHICGGGSNYFAVDPDAGVCFCQMTVDKPMGLVTDKDSILSFATSQDTILEGGECLTCIWKNVCCGGCAVLAMNAGTFGKPSVMCDLMKRILPSILLYEGRKIRRLKERKTCLP</sequence>
<evidence type="ECO:0000256" key="3">
    <source>
        <dbReference type="ARBA" id="ARBA00022691"/>
    </source>
</evidence>
<dbReference type="AlphaFoldDB" id="A0A0G0YRF2"/>
<evidence type="ECO:0000259" key="7">
    <source>
        <dbReference type="Pfam" id="PF04055"/>
    </source>
</evidence>
<dbReference type="Pfam" id="PF04055">
    <property type="entry name" value="Radical_SAM"/>
    <property type="match status" value="1"/>
</dbReference>
<accession>A0A0G0YRF2</accession>
<keyword evidence="6" id="KW-0411">Iron-sulfur</keyword>
<dbReference type="Gene3D" id="3.20.20.70">
    <property type="entry name" value="Aldolase class I"/>
    <property type="match status" value="1"/>
</dbReference>
<organism evidence="8 9">
    <name type="scientific">candidate division WWE3 bacterium GW2011_GWF1_42_14</name>
    <dbReference type="NCBI Taxonomy" id="1619138"/>
    <lineage>
        <taxon>Bacteria</taxon>
        <taxon>Katanobacteria</taxon>
    </lineage>
</organism>
<protein>
    <submittedName>
        <fullName evidence="8">Radical SAM domain-containing protein</fullName>
    </submittedName>
</protein>
<keyword evidence="2" id="KW-0004">4Fe-4S</keyword>
<dbReference type="PANTHER" id="PTHR43273">
    <property type="entry name" value="ANAEROBIC SULFATASE-MATURATING ENZYME HOMOLOG ASLB-RELATED"/>
    <property type="match status" value="1"/>
</dbReference>
<dbReference type="SUPFAM" id="SSF102114">
    <property type="entry name" value="Radical SAM enzymes"/>
    <property type="match status" value="1"/>
</dbReference>
<dbReference type="Proteomes" id="UP000033847">
    <property type="component" value="Unassembled WGS sequence"/>
</dbReference>
<dbReference type="InterPro" id="IPR058240">
    <property type="entry name" value="rSAM_sf"/>
</dbReference>
<dbReference type="SFLD" id="SFLDG01386">
    <property type="entry name" value="main_SPASM_domain-containing"/>
    <property type="match status" value="1"/>
</dbReference>
<evidence type="ECO:0000256" key="5">
    <source>
        <dbReference type="ARBA" id="ARBA00023004"/>
    </source>
</evidence>
<comment type="caution">
    <text evidence="8">The sequence shown here is derived from an EMBL/GenBank/DDBJ whole genome shotgun (WGS) entry which is preliminary data.</text>
</comment>
<evidence type="ECO:0000256" key="6">
    <source>
        <dbReference type="ARBA" id="ARBA00023014"/>
    </source>
</evidence>
<reference evidence="8 9" key="1">
    <citation type="journal article" date="2015" name="Nature">
        <title>rRNA introns, odd ribosomes, and small enigmatic genomes across a large radiation of phyla.</title>
        <authorList>
            <person name="Brown C.T."/>
            <person name="Hug L.A."/>
            <person name="Thomas B.C."/>
            <person name="Sharon I."/>
            <person name="Castelle C.J."/>
            <person name="Singh A."/>
            <person name="Wilkins M.J."/>
            <person name="Williams K.H."/>
            <person name="Banfield J.F."/>
        </authorList>
    </citation>
    <scope>NUCLEOTIDE SEQUENCE [LARGE SCALE GENOMIC DNA]</scope>
</reference>
<dbReference type="InterPro" id="IPR023867">
    <property type="entry name" value="Sulphatase_maturase_rSAM"/>
</dbReference>
<dbReference type="SFLD" id="SFLDG01384">
    <property type="entry name" value="thioether_bond_formation_requi"/>
    <property type="match status" value="1"/>
</dbReference>
<dbReference type="InterPro" id="IPR000385">
    <property type="entry name" value="MoaA_NifB_PqqE_Fe-S-bd_CS"/>
</dbReference>
<proteinExistence type="predicted"/>
<dbReference type="InterPro" id="IPR013785">
    <property type="entry name" value="Aldolase_TIM"/>
</dbReference>
<gene>
    <name evidence="8" type="ORF">UV00_C0003G0059</name>
</gene>
<comment type="cofactor">
    <cofactor evidence="1">
        <name>[4Fe-4S] cluster</name>
        <dbReference type="ChEBI" id="CHEBI:49883"/>
    </cofactor>
</comment>
<dbReference type="GO" id="GO:0016491">
    <property type="term" value="F:oxidoreductase activity"/>
    <property type="evidence" value="ECO:0007669"/>
    <property type="project" value="InterPro"/>
</dbReference>
<evidence type="ECO:0000313" key="8">
    <source>
        <dbReference type="EMBL" id="KKS39227.1"/>
    </source>
</evidence>
<dbReference type="PANTHER" id="PTHR43273:SF8">
    <property type="entry name" value="RADICAL SAM DOMAIN PROTEIN"/>
    <property type="match status" value="1"/>
</dbReference>
<dbReference type="SFLD" id="SFLDG01067">
    <property type="entry name" value="SPASM/twitch_domain_containing"/>
    <property type="match status" value="1"/>
</dbReference>
<dbReference type="CDD" id="cd01335">
    <property type="entry name" value="Radical_SAM"/>
    <property type="match status" value="1"/>
</dbReference>
<feature type="domain" description="Radical SAM core" evidence="7">
    <location>
        <begin position="109"/>
        <end position="259"/>
    </location>
</feature>
<evidence type="ECO:0000256" key="1">
    <source>
        <dbReference type="ARBA" id="ARBA00001966"/>
    </source>
</evidence>
<dbReference type="InterPro" id="IPR007197">
    <property type="entry name" value="rSAM"/>
</dbReference>
<evidence type="ECO:0000256" key="4">
    <source>
        <dbReference type="ARBA" id="ARBA00022723"/>
    </source>
</evidence>
<dbReference type="SFLD" id="SFLDS00029">
    <property type="entry name" value="Radical_SAM"/>
    <property type="match status" value="1"/>
</dbReference>
<name>A0A0G0YRF2_UNCKA</name>
<dbReference type="GO" id="GO:0046872">
    <property type="term" value="F:metal ion binding"/>
    <property type="evidence" value="ECO:0007669"/>
    <property type="project" value="UniProtKB-KW"/>
</dbReference>